<evidence type="ECO:0000313" key="4">
    <source>
        <dbReference type="Proteomes" id="UP001197378"/>
    </source>
</evidence>
<keyword evidence="2" id="KW-0732">Signal</keyword>
<protein>
    <submittedName>
        <fullName evidence="3">Uncharacterized protein</fullName>
    </submittedName>
</protein>
<feature type="signal peptide" evidence="2">
    <location>
        <begin position="1"/>
        <end position="30"/>
    </location>
</feature>
<comment type="caution">
    <text evidence="3">The sequence shown here is derived from an EMBL/GenBank/DDBJ whole genome shotgun (WGS) entry which is preliminary data.</text>
</comment>
<feature type="region of interest" description="Disordered" evidence="1">
    <location>
        <begin position="42"/>
        <end position="89"/>
    </location>
</feature>
<reference evidence="3" key="1">
    <citation type="journal article" date="2021" name="ISME J.">
        <title>Genomic evolution of the class Acidithiobacillia: deep-branching Proteobacteria living in extreme acidic conditions.</title>
        <authorList>
            <person name="Moya-Beltran A."/>
            <person name="Beard S."/>
            <person name="Rojas-Villalobos C."/>
            <person name="Issotta F."/>
            <person name="Gallardo Y."/>
            <person name="Ulloa R."/>
            <person name="Giaveno A."/>
            <person name="Degli Esposti M."/>
            <person name="Johnson D.B."/>
            <person name="Quatrini R."/>
        </authorList>
    </citation>
    <scope>NUCLEOTIDE SEQUENCE</scope>
    <source>
        <strain evidence="3">VAN18-1</strain>
    </source>
</reference>
<dbReference type="Proteomes" id="UP001197378">
    <property type="component" value="Unassembled WGS sequence"/>
</dbReference>
<feature type="chain" id="PRO_5042155111" evidence="2">
    <location>
        <begin position="31"/>
        <end position="89"/>
    </location>
</feature>
<dbReference type="AlphaFoldDB" id="A0AAE2YPQ1"/>
<proteinExistence type="predicted"/>
<evidence type="ECO:0000313" key="3">
    <source>
        <dbReference type="EMBL" id="MBU2788084.1"/>
    </source>
</evidence>
<evidence type="ECO:0000256" key="1">
    <source>
        <dbReference type="SAM" id="MobiDB-lite"/>
    </source>
</evidence>
<sequence>MEVIITNRKVVKHSLMALIILAALTQMAMADITVTAPEDTADPLFTQPVPQTWHFGPDEKKSSSSPAAPAQEQNSVTVTVKTLPPSKAQ</sequence>
<gene>
    <name evidence="3" type="ORF">HFQ13_07685</name>
</gene>
<organism evidence="3 4">
    <name type="scientific">Igneacidithiobacillus copahuensis</name>
    <dbReference type="NCBI Taxonomy" id="2724909"/>
    <lineage>
        <taxon>Bacteria</taxon>
        <taxon>Pseudomonadati</taxon>
        <taxon>Pseudomonadota</taxon>
        <taxon>Acidithiobacillia</taxon>
        <taxon>Acidithiobacillales</taxon>
        <taxon>Acidithiobacillaceae</taxon>
        <taxon>Igneacidithiobacillus</taxon>
    </lineage>
</organism>
<name>A0AAE2YPQ1_9PROT</name>
<accession>A0AAE2YPQ1</accession>
<dbReference type="EMBL" id="JAAXYO010000104">
    <property type="protein sequence ID" value="MBU2788084.1"/>
    <property type="molecule type" value="Genomic_DNA"/>
</dbReference>
<keyword evidence="4" id="KW-1185">Reference proteome</keyword>
<feature type="compositionally biased region" description="Polar residues" evidence="1">
    <location>
        <begin position="71"/>
        <end position="80"/>
    </location>
</feature>
<dbReference type="RefSeq" id="WP_215872674.1">
    <property type="nucleotide sequence ID" value="NZ_JAAXYO010000104.1"/>
</dbReference>
<evidence type="ECO:0000256" key="2">
    <source>
        <dbReference type="SAM" id="SignalP"/>
    </source>
</evidence>